<gene>
    <name evidence="7" type="ORF">ODALV1_LOCUS26230</name>
</gene>
<evidence type="ECO:0008006" key="9">
    <source>
        <dbReference type="Google" id="ProtNLM"/>
    </source>
</evidence>
<feature type="compositionally biased region" description="Polar residues" evidence="4">
    <location>
        <begin position="77"/>
        <end position="88"/>
    </location>
</feature>
<dbReference type="InterPro" id="IPR012337">
    <property type="entry name" value="RNaseH-like_sf"/>
</dbReference>
<feature type="compositionally biased region" description="Low complexity" evidence="4">
    <location>
        <begin position="1"/>
        <end position="11"/>
    </location>
</feature>
<dbReference type="InterPro" id="IPR045092">
    <property type="entry name" value="Rrp6-like"/>
</dbReference>
<dbReference type="Pfam" id="PF01612">
    <property type="entry name" value="DNA_pol_A_exo1"/>
    <property type="match status" value="1"/>
</dbReference>
<dbReference type="Pfam" id="PF00570">
    <property type="entry name" value="HRDC"/>
    <property type="match status" value="1"/>
</dbReference>
<sequence length="1286" mass="148055">MPKSDPTTPTTSKGLRSGKPYQDVIDRRTITKQRNTKRTRLPSPIPRSRIETPQNKELQSQEIPSSSSRKYSEVLRTPTTSGERTTSNPIERINALIEQAHAAVRQQTNRVSPITVTYHQSQKSYEVRNSENSTQSESSPSNNQSTTIMDLDEVTALINQRVAEALQRANDEHAAQQTAKDAELARLRLDNDLLVDRVRNPSPTRALSSALSGIGIVAANAITAEKPKFKEGHTPPEEFLKDVEEARDKVAKRPFTIPPLRASGREGYGKKAVATQEGQQAMGRGNNFRFHIQGRWRGGSRRGESDRGRMGRGHMQRGGFQHYGNGNRRPYGVGVYPTRGRGENRGGDQQNGNNRGNNRAMSSRGRAFDREMSDFKPKPLETLLDQLKTIPKDLKRHIEWVKNNIRKMQKANKTYYDKKHIPHPFKSGDKVMIRNHARSDKTAHKIQKLLRKWIGPFLLGAQAEDNDVTFEILTIPEFRRVGRRHVSDLRPYVERRTIRRRLVTSPNVDNVDNADEPRDVSENQEEPARTSRRMSRQVGCKKESKFQKERRELDEKYGETTHPFHVTYPGYPYFKEFIQRINAKEFFPRLNNSHFVRIKEFNLPTDYLKSEERYVNGHEDAKNTIRVDTFKTLVDMVTHLNQHKRFATDMEGGAVQGYRGSHPALIQFSTTECDFYVQPLMIWENMDLLRPIMEHPDKVKLMFGCQNDLMWWRRYFDIDPYPVVDAQAVYQAIYGGNPIKLTRFVDSYLPGTTMDKSLTNFDWARRELEPEAIKYALEDSRFLLQAWDNFAMDIDDAFEKKAVEIQGALIKVMIDGSKPFAPTKHPSLEKLKVSREEESQDFFYALWNWRDELARKRDIAPKDILSDRSIVKQANEFRGFHELPMRQLFENRFTNRQDVEELRELVKSFMNARTKKIGPATDEPNELDTLDLQLHADLEGLAELEIKPKANCQSVDRADDWENWETPMDVDNPPPKTKVQTETVPHCDANDQIVDWADDDWDELMAVEVCLKAWDPVCTTPPIVETNSRTSSPQTTTSTPKSSMKSVVTVVQHNDKPTATAKVVTREVTDQQDGDMRVRLQATTTSNEVSSRAETTATVHPVVIFKDHIPNEDRKQFEKLSEKISWALREQEMRSEGIVCTIVQQPQILPTGILPIFPSVPVVPMDIEPPEPNALIQQQVAERPSPQRHLRPCFTCYEMGHVKQHCPHFKVPVTDELRAQFKLNKQRYMDENPDYKMAELQRKAVNKVMNRARKLDPLHQDILLHRIQQGRVQKGGALHGEDHRRW</sequence>
<dbReference type="InterPro" id="IPR036875">
    <property type="entry name" value="Znf_CCHC_sf"/>
</dbReference>
<evidence type="ECO:0000259" key="6">
    <source>
        <dbReference type="PROSITE" id="PS50967"/>
    </source>
</evidence>
<dbReference type="SUPFAM" id="SSF57756">
    <property type="entry name" value="Retrovirus zinc finger-like domains"/>
    <property type="match status" value="1"/>
</dbReference>
<feature type="region of interest" description="Disordered" evidence="4">
    <location>
        <begin position="297"/>
        <end position="365"/>
    </location>
</feature>
<feature type="compositionally biased region" description="Basic and acidic residues" evidence="4">
    <location>
        <begin position="515"/>
        <end position="529"/>
    </location>
</feature>
<dbReference type="PROSITE" id="PS50967">
    <property type="entry name" value="HRDC"/>
    <property type="match status" value="1"/>
</dbReference>
<dbReference type="Gene3D" id="1.10.150.80">
    <property type="entry name" value="HRDC domain"/>
    <property type="match status" value="1"/>
</dbReference>
<keyword evidence="2" id="KW-0539">Nucleus</keyword>
<dbReference type="EMBL" id="CAXLJM020000110">
    <property type="protein sequence ID" value="CAL8135983.1"/>
    <property type="molecule type" value="Genomic_DNA"/>
</dbReference>
<dbReference type="InterPro" id="IPR002562">
    <property type="entry name" value="3'-5'_exonuclease_dom"/>
</dbReference>
<evidence type="ECO:0000256" key="1">
    <source>
        <dbReference type="ARBA" id="ARBA00004123"/>
    </source>
</evidence>
<evidence type="ECO:0000259" key="5">
    <source>
        <dbReference type="PROSITE" id="PS50158"/>
    </source>
</evidence>
<reference evidence="7 8" key="1">
    <citation type="submission" date="2024-08" db="EMBL/GenBank/DDBJ databases">
        <authorList>
            <person name="Cucini C."/>
            <person name="Frati F."/>
        </authorList>
    </citation>
    <scope>NUCLEOTIDE SEQUENCE [LARGE SCALE GENOMIC DNA]</scope>
</reference>
<feature type="region of interest" description="Disordered" evidence="4">
    <location>
        <begin position="504"/>
        <end position="555"/>
    </location>
</feature>
<feature type="compositionally biased region" description="Low complexity" evidence="4">
    <location>
        <begin position="130"/>
        <end position="146"/>
    </location>
</feature>
<keyword evidence="3" id="KW-0863">Zinc-finger</keyword>
<dbReference type="InterPro" id="IPR001878">
    <property type="entry name" value="Znf_CCHC"/>
</dbReference>
<organism evidence="7 8">
    <name type="scientific">Orchesella dallaii</name>
    <dbReference type="NCBI Taxonomy" id="48710"/>
    <lineage>
        <taxon>Eukaryota</taxon>
        <taxon>Metazoa</taxon>
        <taxon>Ecdysozoa</taxon>
        <taxon>Arthropoda</taxon>
        <taxon>Hexapoda</taxon>
        <taxon>Collembola</taxon>
        <taxon>Entomobryomorpha</taxon>
        <taxon>Entomobryoidea</taxon>
        <taxon>Orchesellidae</taxon>
        <taxon>Orchesellinae</taxon>
        <taxon>Orchesella</taxon>
    </lineage>
</organism>
<comment type="caution">
    <text evidence="7">The sequence shown here is derived from an EMBL/GenBank/DDBJ whole genome shotgun (WGS) entry which is preliminary data.</text>
</comment>
<accession>A0ABP1RUT7</accession>
<comment type="subcellular location">
    <subcellularLocation>
        <location evidence="1">Nucleus</location>
    </subcellularLocation>
</comment>
<protein>
    <recommendedName>
        <fullName evidence="9">CCHC-type domain-containing protein</fullName>
    </recommendedName>
</protein>
<feature type="compositionally biased region" description="Low complexity" evidence="4">
    <location>
        <begin position="347"/>
        <end position="365"/>
    </location>
</feature>
<dbReference type="InterPro" id="IPR010997">
    <property type="entry name" value="HRDC-like_sf"/>
</dbReference>
<keyword evidence="8" id="KW-1185">Reference proteome</keyword>
<dbReference type="PANTHER" id="PTHR12124">
    <property type="entry name" value="POLYMYOSITIS/SCLERODERMA AUTOANTIGEN-RELATED"/>
    <property type="match status" value="1"/>
</dbReference>
<feature type="compositionally biased region" description="Low complexity" evidence="4">
    <location>
        <begin position="1030"/>
        <end position="1046"/>
    </location>
</feature>
<dbReference type="SUPFAM" id="SSF47819">
    <property type="entry name" value="HRDC-like"/>
    <property type="match status" value="1"/>
</dbReference>
<evidence type="ECO:0000313" key="7">
    <source>
        <dbReference type="EMBL" id="CAL8135983.1"/>
    </source>
</evidence>
<dbReference type="SMART" id="SM00474">
    <property type="entry name" value="35EXOc"/>
    <property type="match status" value="1"/>
</dbReference>
<dbReference type="PROSITE" id="PS50158">
    <property type="entry name" value="ZF_CCHC"/>
    <property type="match status" value="1"/>
</dbReference>
<keyword evidence="3" id="KW-0479">Metal-binding</keyword>
<dbReference type="PANTHER" id="PTHR12124:SF47">
    <property type="entry name" value="EXOSOME COMPONENT 10"/>
    <property type="match status" value="1"/>
</dbReference>
<evidence type="ECO:0000256" key="2">
    <source>
        <dbReference type="ARBA" id="ARBA00023242"/>
    </source>
</evidence>
<feature type="domain" description="HRDC" evidence="6">
    <location>
        <begin position="836"/>
        <end position="916"/>
    </location>
</feature>
<feature type="compositionally biased region" description="Basic and acidic residues" evidence="4">
    <location>
        <begin position="540"/>
        <end position="555"/>
    </location>
</feature>
<dbReference type="InterPro" id="IPR036397">
    <property type="entry name" value="RNaseH_sf"/>
</dbReference>
<proteinExistence type="predicted"/>
<feature type="region of interest" description="Disordered" evidence="4">
    <location>
        <begin position="964"/>
        <end position="983"/>
    </location>
</feature>
<dbReference type="Gene3D" id="3.30.420.10">
    <property type="entry name" value="Ribonuclease H-like superfamily/Ribonuclease H"/>
    <property type="match status" value="1"/>
</dbReference>
<feature type="region of interest" description="Disordered" evidence="4">
    <location>
        <begin position="1"/>
        <end position="88"/>
    </location>
</feature>
<evidence type="ECO:0000256" key="3">
    <source>
        <dbReference type="PROSITE-ProRule" id="PRU00047"/>
    </source>
</evidence>
<feature type="region of interest" description="Disordered" evidence="4">
    <location>
        <begin position="120"/>
        <end position="146"/>
    </location>
</feature>
<dbReference type="InterPro" id="IPR002121">
    <property type="entry name" value="HRDC_dom"/>
</dbReference>
<dbReference type="Proteomes" id="UP001642540">
    <property type="component" value="Unassembled WGS sequence"/>
</dbReference>
<keyword evidence="3" id="KW-0862">Zinc</keyword>
<feature type="compositionally biased region" description="Basic residues" evidence="4">
    <location>
        <begin position="30"/>
        <end position="40"/>
    </location>
</feature>
<evidence type="ECO:0000256" key="4">
    <source>
        <dbReference type="SAM" id="MobiDB-lite"/>
    </source>
</evidence>
<feature type="domain" description="CCHC-type" evidence="5">
    <location>
        <begin position="1193"/>
        <end position="1207"/>
    </location>
</feature>
<evidence type="ECO:0000313" key="8">
    <source>
        <dbReference type="Proteomes" id="UP001642540"/>
    </source>
</evidence>
<dbReference type="InterPro" id="IPR044876">
    <property type="entry name" value="HRDC_dom_sf"/>
</dbReference>
<name>A0ABP1RUT7_9HEXA</name>
<dbReference type="SUPFAM" id="SSF53098">
    <property type="entry name" value="Ribonuclease H-like"/>
    <property type="match status" value="1"/>
</dbReference>
<feature type="region of interest" description="Disordered" evidence="4">
    <location>
        <begin position="1024"/>
        <end position="1046"/>
    </location>
</feature>
<feature type="compositionally biased region" description="Polar residues" evidence="4">
    <location>
        <begin position="51"/>
        <end position="69"/>
    </location>
</feature>